<comment type="similarity">
    <text evidence="1">Belongs to the peptidase S1 family.</text>
</comment>
<gene>
    <name evidence="5" type="ORF">Rsub_03581</name>
</gene>
<dbReference type="GO" id="GO:0006508">
    <property type="term" value="P:proteolysis"/>
    <property type="evidence" value="ECO:0007669"/>
    <property type="project" value="InterPro"/>
</dbReference>
<feature type="signal peptide" evidence="3">
    <location>
        <begin position="1"/>
        <end position="30"/>
    </location>
</feature>
<dbReference type="OrthoDB" id="5565075at2759"/>
<proteinExistence type="inferred from homology"/>
<name>A0A2V0NUE9_9CHLO</name>
<dbReference type="InterPro" id="IPR050966">
    <property type="entry name" value="Glutamyl_endopeptidase"/>
</dbReference>
<evidence type="ECO:0000259" key="4">
    <source>
        <dbReference type="Pfam" id="PF00089"/>
    </source>
</evidence>
<dbReference type="SUPFAM" id="SSF50494">
    <property type="entry name" value="Trypsin-like serine proteases"/>
    <property type="match status" value="1"/>
</dbReference>
<feature type="chain" id="PRO_5016128141" description="Peptidase S1 domain-containing protein" evidence="3">
    <location>
        <begin position="31"/>
        <end position="428"/>
    </location>
</feature>
<dbReference type="Pfam" id="PF00089">
    <property type="entry name" value="Trypsin"/>
    <property type="match status" value="1"/>
</dbReference>
<dbReference type="EMBL" id="BDRX01000023">
    <property type="protein sequence ID" value="GBF91261.1"/>
    <property type="molecule type" value="Genomic_DNA"/>
</dbReference>
<dbReference type="PANTHER" id="PTHR15462">
    <property type="entry name" value="SERINE PROTEASE"/>
    <property type="match status" value="1"/>
</dbReference>
<dbReference type="Proteomes" id="UP000247498">
    <property type="component" value="Unassembled WGS sequence"/>
</dbReference>
<dbReference type="InterPro" id="IPR043504">
    <property type="entry name" value="Peptidase_S1_PA_chymotrypsin"/>
</dbReference>
<dbReference type="PROSITE" id="PS00134">
    <property type="entry name" value="TRYPSIN_HIS"/>
    <property type="match status" value="1"/>
</dbReference>
<feature type="domain" description="Peptidase S1" evidence="4">
    <location>
        <begin position="157"/>
        <end position="378"/>
    </location>
</feature>
<organism evidence="5 6">
    <name type="scientific">Raphidocelis subcapitata</name>
    <dbReference type="NCBI Taxonomy" id="307507"/>
    <lineage>
        <taxon>Eukaryota</taxon>
        <taxon>Viridiplantae</taxon>
        <taxon>Chlorophyta</taxon>
        <taxon>core chlorophytes</taxon>
        <taxon>Chlorophyceae</taxon>
        <taxon>CS clade</taxon>
        <taxon>Sphaeropleales</taxon>
        <taxon>Selenastraceae</taxon>
        <taxon>Raphidocelis</taxon>
    </lineage>
</organism>
<evidence type="ECO:0000313" key="5">
    <source>
        <dbReference type="EMBL" id="GBF91261.1"/>
    </source>
</evidence>
<dbReference type="AlphaFoldDB" id="A0A2V0NUE9"/>
<keyword evidence="2 3" id="KW-0732">Signal</keyword>
<protein>
    <recommendedName>
        <fullName evidence="4">Peptidase S1 domain-containing protein</fullName>
    </recommendedName>
</protein>
<dbReference type="Gene3D" id="2.40.10.10">
    <property type="entry name" value="Trypsin-like serine proteases"/>
    <property type="match status" value="2"/>
</dbReference>
<evidence type="ECO:0000256" key="1">
    <source>
        <dbReference type="ARBA" id="ARBA00007664"/>
    </source>
</evidence>
<evidence type="ECO:0000256" key="2">
    <source>
        <dbReference type="ARBA" id="ARBA00022729"/>
    </source>
</evidence>
<comment type="caution">
    <text evidence="5">The sequence shown here is derived from an EMBL/GenBank/DDBJ whole genome shotgun (WGS) entry which is preliminary data.</text>
</comment>
<dbReference type="InParanoid" id="A0A2V0NUE9"/>
<evidence type="ECO:0000256" key="3">
    <source>
        <dbReference type="SAM" id="SignalP"/>
    </source>
</evidence>
<dbReference type="InterPro" id="IPR018114">
    <property type="entry name" value="TRYPSIN_HIS"/>
</dbReference>
<dbReference type="PROSITE" id="PS51257">
    <property type="entry name" value="PROKAR_LIPOPROTEIN"/>
    <property type="match status" value="1"/>
</dbReference>
<accession>A0A2V0NUE9</accession>
<dbReference type="GO" id="GO:0004252">
    <property type="term" value="F:serine-type endopeptidase activity"/>
    <property type="evidence" value="ECO:0007669"/>
    <property type="project" value="InterPro"/>
</dbReference>
<dbReference type="InterPro" id="IPR009003">
    <property type="entry name" value="Peptidase_S1_PA"/>
</dbReference>
<reference evidence="5 6" key="1">
    <citation type="journal article" date="2018" name="Sci. Rep.">
        <title>Raphidocelis subcapitata (=Pseudokirchneriella subcapitata) provides an insight into genome evolution and environmental adaptations in the Sphaeropleales.</title>
        <authorList>
            <person name="Suzuki S."/>
            <person name="Yamaguchi H."/>
            <person name="Nakajima N."/>
            <person name="Kawachi M."/>
        </authorList>
    </citation>
    <scope>NUCLEOTIDE SEQUENCE [LARGE SCALE GENOMIC DNA]</scope>
    <source>
        <strain evidence="5 6">NIES-35</strain>
    </source>
</reference>
<dbReference type="InterPro" id="IPR001254">
    <property type="entry name" value="Trypsin_dom"/>
</dbReference>
<sequence length="428" mass="43769">MAPPVMKSRGALAVAAALAVLLACAAPSAAQGSGDFAVFAPGEQLPAGGLSSKFVVVDAAPTTTNGKAVLRRTTKERSLQLTPEQAALVLAPTPATAPTDAPGVESAASYAPESGEAVPLAQGTSGYSFTDTRVARSASAFAPFVRPAGKLTMRFGGGWATCTASLIGKSLLVTAAHCVYDWGSKTMASEIFFTPDFDVGSPSTNLEFKARSWAIPSAYAQGTDTCQVPGVVCSNDVAVVWLGVNSAGQQAFQAAGNRYFNYMVNAFEATAQSRPGESSVVVPKYLAISQLGYPGSWDGAGKMQMSNSPGFQLNQAVNGKTMKNIVRGTAMTGGSSGGPWLLNLGVDAAASDGVTYGSVATRNAVVGVTSWGYTDNAIKLQGASQFATNAEFPSAKYGIRGGGNIGALVDFACDSTGGWGLQAKGFCR</sequence>
<keyword evidence="6" id="KW-1185">Reference proteome</keyword>
<evidence type="ECO:0000313" key="6">
    <source>
        <dbReference type="Proteomes" id="UP000247498"/>
    </source>
</evidence>